<dbReference type="InterPro" id="IPR001309">
    <property type="entry name" value="Pept_C14_p20"/>
</dbReference>
<dbReference type="PANTHER" id="PTHR10454:SF232">
    <property type="entry name" value="AT03047P-RELATED"/>
    <property type="match status" value="1"/>
</dbReference>
<dbReference type="PROSITE" id="PS50208">
    <property type="entry name" value="CASPASE_P20"/>
    <property type="match status" value="1"/>
</dbReference>
<dbReference type="GO" id="GO:0005737">
    <property type="term" value="C:cytoplasm"/>
    <property type="evidence" value="ECO:0007669"/>
    <property type="project" value="TreeGrafter"/>
</dbReference>
<dbReference type="InterPro" id="IPR016129">
    <property type="entry name" value="Caspase_his_AS"/>
</dbReference>
<dbReference type="InterPro" id="IPR002138">
    <property type="entry name" value="Pept_C14_p10"/>
</dbReference>
<feature type="compositionally biased region" description="Acidic residues" evidence="7">
    <location>
        <begin position="66"/>
        <end position="78"/>
    </location>
</feature>
<accession>A0A0A1WR78</accession>
<dbReference type="PROSITE" id="PS01122">
    <property type="entry name" value="CASPASE_CYS"/>
    <property type="match status" value="1"/>
</dbReference>
<feature type="domain" description="Caspase family p10" evidence="8">
    <location>
        <begin position="280"/>
        <end position="379"/>
    </location>
</feature>
<proteinExistence type="inferred from homology"/>
<dbReference type="InterPro" id="IPR033139">
    <property type="entry name" value="Caspase_cys_AS"/>
</dbReference>
<dbReference type="GO" id="GO:0004197">
    <property type="term" value="F:cysteine-type endopeptidase activity"/>
    <property type="evidence" value="ECO:0007669"/>
    <property type="project" value="InterPro"/>
</dbReference>
<evidence type="ECO:0000313" key="10">
    <source>
        <dbReference type="EMBL" id="JAD01030.1"/>
    </source>
</evidence>
<evidence type="ECO:0000259" key="9">
    <source>
        <dbReference type="PROSITE" id="PS50208"/>
    </source>
</evidence>
<evidence type="ECO:0000256" key="3">
    <source>
        <dbReference type="ARBA" id="ARBA00022801"/>
    </source>
</evidence>
<organism evidence="10">
    <name type="scientific">Zeugodacus cucurbitae</name>
    <name type="common">Melon fruit fly</name>
    <name type="synonym">Bactrocera cucurbitae</name>
    <dbReference type="NCBI Taxonomy" id="28588"/>
    <lineage>
        <taxon>Eukaryota</taxon>
        <taxon>Metazoa</taxon>
        <taxon>Ecdysozoa</taxon>
        <taxon>Arthropoda</taxon>
        <taxon>Hexapoda</taxon>
        <taxon>Insecta</taxon>
        <taxon>Pterygota</taxon>
        <taxon>Neoptera</taxon>
        <taxon>Endopterygota</taxon>
        <taxon>Diptera</taxon>
        <taxon>Brachycera</taxon>
        <taxon>Muscomorpha</taxon>
        <taxon>Tephritoidea</taxon>
        <taxon>Tephritidae</taxon>
        <taxon>Zeugodacus</taxon>
        <taxon>Zeugodacus</taxon>
    </lineage>
</organism>
<feature type="compositionally biased region" description="Basic and acidic residues" evidence="7">
    <location>
        <begin position="91"/>
        <end position="105"/>
    </location>
</feature>
<dbReference type="Gene3D" id="3.40.50.1460">
    <property type="match status" value="1"/>
</dbReference>
<dbReference type="CDD" id="cd00032">
    <property type="entry name" value="CASc"/>
    <property type="match status" value="1"/>
</dbReference>
<dbReference type="InterPro" id="IPR002398">
    <property type="entry name" value="Pept_C14"/>
</dbReference>
<dbReference type="InterPro" id="IPR029030">
    <property type="entry name" value="Caspase-like_dom_sf"/>
</dbReference>
<dbReference type="PROSITE" id="PS50207">
    <property type="entry name" value="CASPASE_P10"/>
    <property type="match status" value="1"/>
</dbReference>
<keyword evidence="5" id="KW-0865">Zymogen</keyword>
<feature type="region of interest" description="Disordered" evidence="7">
    <location>
        <begin position="51"/>
        <end position="109"/>
    </location>
</feature>
<keyword evidence="2" id="KW-0645">Protease</keyword>
<dbReference type="Pfam" id="PF00656">
    <property type="entry name" value="Peptidase_C14"/>
    <property type="match status" value="1"/>
</dbReference>
<feature type="domain" description="Caspase family p20" evidence="9">
    <location>
        <begin position="129"/>
        <end position="250"/>
    </location>
</feature>
<evidence type="ECO:0000259" key="8">
    <source>
        <dbReference type="PROSITE" id="PS50207"/>
    </source>
</evidence>
<dbReference type="AlphaFoldDB" id="A0A0A1WR78"/>
<reference evidence="10" key="1">
    <citation type="submission" date="2014-11" db="EMBL/GenBank/DDBJ databases">
        <authorList>
            <person name="Geib S."/>
        </authorList>
    </citation>
    <scope>NUCLEOTIDE SEQUENCE</scope>
</reference>
<evidence type="ECO:0000256" key="1">
    <source>
        <dbReference type="ARBA" id="ARBA00010134"/>
    </source>
</evidence>
<evidence type="ECO:0000256" key="2">
    <source>
        <dbReference type="ARBA" id="ARBA00022670"/>
    </source>
</evidence>
<evidence type="ECO:0000256" key="6">
    <source>
        <dbReference type="RuleBase" id="RU003971"/>
    </source>
</evidence>
<feature type="non-terminal residue" evidence="10">
    <location>
        <position position="1"/>
    </location>
</feature>
<comment type="similarity">
    <text evidence="1 6">Belongs to the peptidase C14A family.</text>
</comment>
<dbReference type="PROSITE" id="PS01121">
    <property type="entry name" value="CASPASE_HIS"/>
    <property type="match status" value="1"/>
</dbReference>
<dbReference type="GO" id="GO:0006508">
    <property type="term" value="P:proteolysis"/>
    <property type="evidence" value="ECO:0007669"/>
    <property type="project" value="UniProtKB-KW"/>
</dbReference>
<dbReference type="PRINTS" id="PR00376">
    <property type="entry name" value="IL1BCENZYME"/>
</dbReference>
<keyword evidence="3" id="KW-0378">Hydrolase</keyword>
<dbReference type="GO" id="GO:0006915">
    <property type="term" value="P:apoptotic process"/>
    <property type="evidence" value="ECO:0007669"/>
    <property type="project" value="TreeGrafter"/>
</dbReference>
<dbReference type="EMBL" id="GBXI01013262">
    <property type="protein sequence ID" value="JAD01030.1"/>
    <property type="molecule type" value="Transcribed_RNA"/>
</dbReference>
<evidence type="ECO:0000256" key="7">
    <source>
        <dbReference type="SAM" id="MobiDB-lite"/>
    </source>
</evidence>
<name>A0A0A1WR78_ZEUCU</name>
<protein>
    <submittedName>
        <fullName evidence="10">Caspase-1</fullName>
    </submittedName>
</protein>
<dbReference type="SUPFAM" id="SSF52129">
    <property type="entry name" value="Caspase-like"/>
    <property type="match status" value="1"/>
</dbReference>
<dbReference type="SMART" id="SM00115">
    <property type="entry name" value="CASc"/>
    <property type="match status" value="1"/>
</dbReference>
<dbReference type="InterPro" id="IPR015917">
    <property type="entry name" value="Pept_C14A"/>
</dbReference>
<dbReference type="InterPro" id="IPR011600">
    <property type="entry name" value="Pept_C14_caspase"/>
</dbReference>
<dbReference type="PANTHER" id="PTHR10454">
    <property type="entry name" value="CASPASE"/>
    <property type="match status" value="1"/>
</dbReference>
<evidence type="ECO:0000256" key="5">
    <source>
        <dbReference type="ARBA" id="ARBA00023145"/>
    </source>
</evidence>
<gene>
    <name evidence="10" type="primary">CASP1_0</name>
    <name evidence="10" type="ORF">g.11947</name>
</gene>
<sequence length="387" mass="43761">YLTTTPDNDSSDKINPNSLANISSEFSAAVREETPSLLQVTQRASVERHISKIGNCNPYKKQSTNPEDDSSMSDETDFELFSSKKSKGKHDKADAAKVSEQKRDVTPATNQIIESRPTDEEFYRNNNPYVGVAVIFNHKYVKGQKDRVGTEKDRDTVAEALALYGFDVRVYNDLSFEKVDAQLKAIAKEDHTQNDCFVLVVMSHGAEGRIFASDMSYPVERLWQPFLGENCQSLINKPKIFFVQACRGERLDKPVTFNEFSVMTRVIGGPSQAEETPPVITYAIPNTADMLVMYSTFEKYYSFRNVENGSWFIQSVCDVLIAAARKPEAYSEGSDLLRLLTAVNRKVAYEYQSLAKVEVLNQMKEMPNFLSTLTKTFYLKVKSRPDK</sequence>
<evidence type="ECO:0000256" key="4">
    <source>
        <dbReference type="ARBA" id="ARBA00022807"/>
    </source>
</evidence>
<dbReference type="MEROPS" id="C14.022"/>
<reference evidence="10" key="2">
    <citation type="journal article" date="2015" name="Gigascience">
        <title>Reconstructing a comprehensive transcriptome assembly of a white-pupal translocated strain of the pest fruit fly Bactrocera cucurbitae.</title>
        <authorList>
            <person name="Sim S.B."/>
            <person name="Calla B."/>
            <person name="Hall B."/>
            <person name="DeRego T."/>
            <person name="Geib S.M."/>
        </authorList>
    </citation>
    <scope>NUCLEOTIDE SEQUENCE</scope>
</reference>
<dbReference type="GO" id="GO:0043525">
    <property type="term" value="P:positive regulation of neuron apoptotic process"/>
    <property type="evidence" value="ECO:0007669"/>
    <property type="project" value="TreeGrafter"/>
</dbReference>
<keyword evidence="4" id="KW-0788">Thiol protease</keyword>